<dbReference type="SMART" id="SM00190">
    <property type="entry name" value="IL4_13"/>
    <property type="match status" value="1"/>
</dbReference>
<evidence type="ECO:0000313" key="6">
    <source>
        <dbReference type="EMBL" id="KAJ7426941.1"/>
    </source>
</evidence>
<evidence type="ECO:0000313" key="7">
    <source>
        <dbReference type="Proteomes" id="UP001145742"/>
    </source>
</evidence>
<organism evidence="6 7">
    <name type="scientific">Willisornis vidua</name>
    <name type="common">Xingu scale-backed antbird</name>
    <dbReference type="NCBI Taxonomy" id="1566151"/>
    <lineage>
        <taxon>Eukaryota</taxon>
        <taxon>Metazoa</taxon>
        <taxon>Chordata</taxon>
        <taxon>Craniata</taxon>
        <taxon>Vertebrata</taxon>
        <taxon>Euteleostomi</taxon>
        <taxon>Archelosauria</taxon>
        <taxon>Archosauria</taxon>
        <taxon>Dinosauria</taxon>
        <taxon>Saurischia</taxon>
        <taxon>Theropoda</taxon>
        <taxon>Coelurosauria</taxon>
        <taxon>Aves</taxon>
        <taxon>Neognathae</taxon>
        <taxon>Neoaves</taxon>
        <taxon>Telluraves</taxon>
        <taxon>Australaves</taxon>
        <taxon>Passeriformes</taxon>
        <taxon>Thamnophilidae</taxon>
        <taxon>Willisornis</taxon>
    </lineage>
</organism>
<evidence type="ECO:0000256" key="1">
    <source>
        <dbReference type="ARBA" id="ARBA00019467"/>
    </source>
</evidence>
<dbReference type="InterPro" id="IPR002354">
    <property type="entry name" value="IL-4"/>
</dbReference>
<evidence type="ECO:0000256" key="5">
    <source>
        <dbReference type="SAM" id="SignalP"/>
    </source>
</evidence>
<keyword evidence="7" id="KW-1185">Reference proteome</keyword>
<name>A0ABQ9DX07_9PASS</name>
<evidence type="ECO:0000256" key="3">
    <source>
        <dbReference type="ARBA" id="ARBA00030247"/>
    </source>
</evidence>
<dbReference type="SUPFAM" id="SSF47266">
    <property type="entry name" value="4-helical cytokines"/>
    <property type="match status" value="1"/>
</dbReference>
<dbReference type="InterPro" id="IPR009079">
    <property type="entry name" value="4_helix_cytokine-like_core"/>
</dbReference>
<dbReference type="Gene3D" id="1.20.1250.10">
    <property type="match status" value="1"/>
</dbReference>
<feature type="chain" id="PRO_5047520666" description="Interleukin-4" evidence="5">
    <location>
        <begin position="21"/>
        <end position="152"/>
    </location>
</feature>
<evidence type="ECO:0000256" key="2">
    <source>
        <dbReference type="ARBA" id="ARBA00022936"/>
    </source>
</evidence>
<comment type="caution">
    <text evidence="6">The sequence shown here is derived from an EMBL/GenBank/DDBJ whole genome shotgun (WGS) entry which is preliminary data.</text>
</comment>
<dbReference type="EMBL" id="WHWB01032114">
    <property type="protein sequence ID" value="KAJ7426941.1"/>
    <property type="molecule type" value="Genomic_DNA"/>
</dbReference>
<dbReference type="InterPro" id="IPR001325">
    <property type="entry name" value="IL-4/IL-13"/>
</dbReference>
<reference evidence="6" key="1">
    <citation type="submission" date="2019-10" db="EMBL/GenBank/DDBJ databases">
        <authorList>
            <person name="Soares A.E.R."/>
            <person name="Aleixo A."/>
            <person name="Schneider P."/>
            <person name="Miyaki C.Y."/>
            <person name="Schneider M.P."/>
            <person name="Mello C."/>
            <person name="Vasconcelos A.T.R."/>
        </authorList>
    </citation>
    <scope>NUCLEOTIDE SEQUENCE</scope>
    <source>
        <tissue evidence="6">Muscle</tissue>
    </source>
</reference>
<keyword evidence="2" id="KW-0075">B-cell activation</keyword>
<proteinExistence type="predicted"/>
<protein>
    <recommendedName>
        <fullName evidence="1">Interleukin-4</fullName>
    </recommendedName>
    <alternativeName>
        <fullName evidence="4">B-cell stimulatory factor 1</fullName>
    </alternativeName>
    <alternativeName>
        <fullName evidence="3">Lymphocyte stimulatory factor 1</fullName>
    </alternativeName>
</protein>
<evidence type="ECO:0000256" key="4">
    <source>
        <dbReference type="ARBA" id="ARBA00031287"/>
    </source>
</evidence>
<dbReference type="Proteomes" id="UP001145742">
    <property type="component" value="Unassembled WGS sequence"/>
</dbReference>
<dbReference type="PANTHER" id="PTHR47401">
    <property type="entry name" value="INTERLEUKIN-4"/>
    <property type="match status" value="1"/>
</dbReference>
<dbReference type="PANTHER" id="PTHR47401:SF1">
    <property type="entry name" value="INTERLEUKIN-4"/>
    <property type="match status" value="1"/>
</dbReference>
<feature type="signal peptide" evidence="5">
    <location>
        <begin position="1"/>
        <end position="20"/>
    </location>
</feature>
<accession>A0ABQ9DX07</accession>
<sequence>MVPSLKALVALLSLLQLISSTSVTHLHTQTLKEIIHQVRQLNSGVQVPCNDTRVAQVDFMDPKPSKQELLCQAAKALTSVTRCRKDYEPLVSNLRRLQGRTNCSASNETELYLLHFLPALENFTQGLYRLLSTEPAQRGAASPGLSPPGDPK</sequence>
<gene>
    <name evidence="6" type="ORF">WISP_10902</name>
</gene>
<keyword evidence="5" id="KW-0732">Signal</keyword>
<dbReference type="Pfam" id="PF00727">
    <property type="entry name" value="IL4"/>
    <property type="match status" value="1"/>
</dbReference>